<dbReference type="STRING" id="644282.Deba_2527"/>
<feature type="transmembrane region" description="Helical" evidence="1">
    <location>
        <begin position="454"/>
        <end position="481"/>
    </location>
</feature>
<keyword evidence="1" id="KW-0812">Transmembrane</keyword>
<reference evidence="2 3" key="1">
    <citation type="journal article" date="2010" name="Stand. Genomic Sci.">
        <title>Complete genome sequence of Desulfarculus baarsii type strain (2st14).</title>
        <authorList>
            <person name="Sun H."/>
            <person name="Spring S."/>
            <person name="Lapidus A."/>
            <person name="Davenport K."/>
            <person name="Del Rio T.G."/>
            <person name="Tice H."/>
            <person name="Nolan M."/>
            <person name="Copeland A."/>
            <person name="Cheng J.F."/>
            <person name="Lucas S."/>
            <person name="Tapia R."/>
            <person name="Goodwin L."/>
            <person name="Pitluck S."/>
            <person name="Ivanova N."/>
            <person name="Pagani I."/>
            <person name="Mavromatis K."/>
            <person name="Ovchinnikova G."/>
            <person name="Pati A."/>
            <person name="Chen A."/>
            <person name="Palaniappan K."/>
            <person name="Hauser L."/>
            <person name="Chang Y.J."/>
            <person name="Jeffries C.D."/>
            <person name="Detter J.C."/>
            <person name="Han C."/>
            <person name="Rohde M."/>
            <person name="Brambilla E."/>
            <person name="Goker M."/>
            <person name="Woyke T."/>
            <person name="Bristow J."/>
            <person name="Eisen J.A."/>
            <person name="Markowitz V."/>
            <person name="Hugenholtz P."/>
            <person name="Kyrpides N.C."/>
            <person name="Klenk H.P."/>
            <person name="Land M."/>
        </authorList>
    </citation>
    <scope>NUCLEOTIDE SEQUENCE [LARGE SCALE GENOMIC DNA]</scope>
    <source>
        <strain evidence="3">ATCC 33931 / DSM 2075 / LMG 7858 / VKM B-1802 / 2st14</strain>
    </source>
</reference>
<organism evidence="2 3">
    <name type="scientific">Desulfarculus baarsii (strain ATCC 33931 / DSM 2075 / LMG 7858 / VKM B-1802 / 2st14)</name>
    <dbReference type="NCBI Taxonomy" id="644282"/>
    <lineage>
        <taxon>Bacteria</taxon>
        <taxon>Pseudomonadati</taxon>
        <taxon>Thermodesulfobacteriota</taxon>
        <taxon>Desulfarculia</taxon>
        <taxon>Desulfarculales</taxon>
        <taxon>Desulfarculaceae</taxon>
        <taxon>Desulfarculus</taxon>
    </lineage>
</organism>
<evidence type="ECO:0000256" key="1">
    <source>
        <dbReference type="SAM" id="Phobius"/>
    </source>
</evidence>
<feature type="transmembrane region" description="Helical" evidence="1">
    <location>
        <begin position="542"/>
        <end position="561"/>
    </location>
</feature>
<dbReference type="HOGENOM" id="CLU_428801_0_0_7"/>
<feature type="transmembrane region" description="Helical" evidence="1">
    <location>
        <begin position="573"/>
        <end position="595"/>
    </location>
</feature>
<evidence type="ECO:0000313" key="3">
    <source>
        <dbReference type="Proteomes" id="UP000009047"/>
    </source>
</evidence>
<name>E1QJZ1_DESB2</name>
<keyword evidence="1" id="KW-0472">Membrane</keyword>
<accession>E1QJZ1</accession>
<gene>
    <name evidence="2" type="ordered locus">Deba_2527</name>
</gene>
<dbReference type="AlphaFoldDB" id="E1QJZ1"/>
<feature type="transmembrane region" description="Helical" evidence="1">
    <location>
        <begin position="487"/>
        <end position="509"/>
    </location>
</feature>
<proteinExistence type="predicted"/>
<dbReference type="Proteomes" id="UP000009047">
    <property type="component" value="Chromosome"/>
</dbReference>
<dbReference type="KEGG" id="dbr:Deba_2527"/>
<feature type="transmembrane region" description="Helical" evidence="1">
    <location>
        <begin position="516"/>
        <end position="536"/>
    </location>
</feature>
<keyword evidence="1" id="KW-1133">Transmembrane helix</keyword>
<dbReference type="EMBL" id="CP002085">
    <property type="protein sequence ID" value="ADK85884.1"/>
    <property type="molecule type" value="Genomic_DNA"/>
</dbReference>
<dbReference type="eggNOG" id="COG1361">
    <property type="taxonomic scope" value="Bacteria"/>
</dbReference>
<sequence>MSKRLTWAVIVLISAAALAWWLSAPNGVPAPAIENAVFRPGGVSLLLGAEACLERLRIVEQGSGLVADVRLNGVKRQKVFAALAWRPGADYDLFLRTDRGWLSFGAQAPTLAESSMQVELLAPYDSGAAEMLQPGAASKSHGAVIAAGDYTTCALILRSGIQRQALLQGSLTLDAPAEFDQTNLPPDVALRGQAGRWVMSFTRRFSGVGDVHALVFRVRAPLGAASLLGARLTLSHGGKPQHYQRQIRLKAMDAAQMATRIKVLADSLPASAIGLVDSRATAQTLYFRPPMFVTLTRWLGLGEAVKMYWQPYSYQSIVLRNDSRDTVSLLINAKTVSADSDRTPAAFYPPDLFTGTMKDMSVVVSASLLPGERARVAVPIFISSTPMPGQYRRQVTIKPMAGSKPIMVLESPLHIRTMNWRALFFTLAALVTAAIGFAVLAWKFRGILAGLKIRWVVIIALFGSLNFVGVNLPIMVFGAMIQGLLGPFSGLITGLFSDLLYFALTVTLIRLIPRPGVVALSSLVRYLLAAIIAGGFQITDLVYLGTAIAVKESALYLAGVTRKKEDFVWNWPNMCLLAALLALGDAFLNATSIYIHMVVFRLYFADWYIALNVVVNGLIYTTMAVLLGKRFSDRLVWAED</sequence>
<feature type="transmembrane region" description="Helical" evidence="1">
    <location>
        <begin position="420"/>
        <end position="442"/>
    </location>
</feature>
<keyword evidence="3" id="KW-1185">Reference proteome</keyword>
<evidence type="ECO:0000313" key="2">
    <source>
        <dbReference type="EMBL" id="ADK85884.1"/>
    </source>
</evidence>
<protein>
    <submittedName>
        <fullName evidence="2">Uncharacterized protein</fullName>
    </submittedName>
</protein>
<feature type="transmembrane region" description="Helical" evidence="1">
    <location>
        <begin position="607"/>
        <end position="627"/>
    </location>
</feature>